<feature type="transmembrane region" description="Helical" evidence="1">
    <location>
        <begin position="38"/>
        <end position="57"/>
    </location>
</feature>
<sequence length="76" mass="9092">MEVTQDKDRRIKTLRRELEGWREVLCAVYSVLIWEKQYFPAISISAVTTLFMLVWYIEPSEQFLSFTHALKQSVHK</sequence>
<evidence type="ECO:0000313" key="3">
    <source>
        <dbReference type="Proteomes" id="UP001381693"/>
    </source>
</evidence>
<reference evidence="2 3" key="1">
    <citation type="submission" date="2023-11" db="EMBL/GenBank/DDBJ databases">
        <title>Halocaridina rubra genome assembly.</title>
        <authorList>
            <person name="Smith C."/>
        </authorList>
    </citation>
    <scope>NUCLEOTIDE SEQUENCE [LARGE SCALE GENOMIC DNA]</scope>
    <source>
        <strain evidence="2">EP-1</strain>
        <tissue evidence="2">Whole</tissue>
    </source>
</reference>
<gene>
    <name evidence="2" type="primary">ARL6IP1</name>
    <name evidence="2" type="ORF">SK128_020170</name>
</gene>
<dbReference type="Proteomes" id="UP001381693">
    <property type="component" value="Unassembled WGS sequence"/>
</dbReference>
<protein>
    <submittedName>
        <fullName evidence="2">ADP-ribosylation factor-like protein 6-interacting protein 1</fullName>
    </submittedName>
</protein>
<dbReference type="AlphaFoldDB" id="A0AAN8WHI0"/>
<keyword evidence="1" id="KW-0472">Membrane</keyword>
<comment type="caution">
    <text evidence="2">The sequence shown here is derived from an EMBL/GenBank/DDBJ whole genome shotgun (WGS) entry which is preliminary data.</text>
</comment>
<evidence type="ECO:0000313" key="2">
    <source>
        <dbReference type="EMBL" id="KAK7066405.1"/>
    </source>
</evidence>
<dbReference type="PANTHER" id="PTHR20952:SF0">
    <property type="entry name" value="ADP-RIBOSYLATION FACTOR-LIKE PROTEIN 6-INTERACTING PROTEIN 1"/>
    <property type="match status" value="1"/>
</dbReference>
<dbReference type="PANTHER" id="PTHR20952">
    <property type="entry name" value="ADP-RIBOSYLATION-LIKE FACTOR 6-INTERACTING PROTEIN"/>
    <property type="match status" value="1"/>
</dbReference>
<accession>A0AAN8WHI0</accession>
<evidence type="ECO:0000256" key="1">
    <source>
        <dbReference type="SAM" id="Phobius"/>
    </source>
</evidence>
<dbReference type="InterPro" id="IPR052114">
    <property type="entry name" value="ER_autophagy_membrane_reg"/>
</dbReference>
<name>A0AAN8WHI0_HALRR</name>
<keyword evidence="1" id="KW-1133">Transmembrane helix</keyword>
<keyword evidence="3" id="KW-1185">Reference proteome</keyword>
<proteinExistence type="predicted"/>
<organism evidence="2 3">
    <name type="scientific">Halocaridina rubra</name>
    <name type="common">Hawaiian red shrimp</name>
    <dbReference type="NCBI Taxonomy" id="373956"/>
    <lineage>
        <taxon>Eukaryota</taxon>
        <taxon>Metazoa</taxon>
        <taxon>Ecdysozoa</taxon>
        <taxon>Arthropoda</taxon>
        <taxon>Crustacea</taxon>
        <taxon>Multicrustacea</taxon>
        <taxon>Malacostraca</taxon>
        <taxon>Eumalacostraca</taxon>
        <taxon>Eucarida</taxon>
        <taxon>Decapoda</taxon>
        <taxon>Pleocyemata</taxon>
        <taxon>Caridea</taxon>
        <taxon>Atyoidea</taxon>
        <taxon>Atyidae</taxon>
        <taxon>Halocaridina</taxon>
    </lineage>
</organism>
<dbReference type="EMBL" id="JAXCGZ010019217">
    <property type="protein sequence ID" value="KAK7066405.1"/>
    <property type="molecule type" value="Genomic_DNA"/>
</dbReference>
<dbReference type="GO" id="GO:0016020">
    <property type="term" value="C:membrane"/>
    <property type="evidence" value="ECO:0007669"/>
    <property type="project" value="TreeGrafter"/>
</dbReference>
<keyword evidence="1" id="KW-0812">Transmembrane</keyword>